<dbReference type="InterPro" id="IPR039391">
    <property type="entry name" value="Phytocyanin-like"/>
</dbReference>
<dbReference type="PANTHER" id="PTHR33021:SF213">
    <property type="entry name" value="OS12G0454600 PROTEIN"/>
    <property type="match status" value="1"/>
</dbReference>
<dbReference type="OMA" id="SWAADET"/>
<keyword evidence="5" id="KW-1185">Reference proteome</keyword>
<organism evidence="4 5">
    <name type="scientific">Kalanchoe fedtschenkoi</name>
    <name type="common">Lavender scallops</name>
    <name type="synonym">South American air plant</name>
    <dbReference type="NCBI Taxonomy" id="63787"/>
    <lineage>
        <taxon>Eukaryota</taxon>
        <taxon>Viridiplantae</taxon>
        <taxon>Streptophyta</taxon>
        <taxon>Embryophyta</taxon>
        <taxon>Tracheophyta</taxon>
        <taxon>Spermatophyta</taxon>
        <taxon>Magnoliopsida</taxon>
        <taxon>eudicotyledons</taxon>
        <taxon>Gunneridae</taxon>
        <taxon>Pentapetalae</taxon>
        <taxon>Saxifragales</taxon>
        <taxon>Crassulaceae</taxon>
        <taxon>Kalanchoe</taxon>
    </lineage>
</organism>
<dbReference type="PANTHER" id="PTHR33021">
    <property type="entry name" value="BLUE COPPER PROTEIN"/>
    <property type="match status" value="1"/>
</dbReference>
<dbReference type="Pfam" id="PF02298">
    <property type="entry name" value="Cu_bind_like"/>
    <property type="match status" value="1"/>
</dbReference>
<proteinExistence type="predicted"/>
<evidence type="ECO:0000313" key="4">
    <source>
        <dbReference type="EnsemblPlants" id="Kaladp0016s0153.1.v1.1"/>
    </source>
</evidence>
<dbReference type="SUPFAM" id="SSF49503">
    <property type="entry name" value="Cupredoxins"/>
    <property type="match status" value="1"/>
</dbReference>
<dbReference type="InterPro" id="IPR008972">
    <property type="entry name" value="Cupredoxin"/>
</dbReference>
<dbReference type="Proteomes" id="UP000594263">
    <property type="component" value="Unplaced"/>
</dbReference>
<name>A0A7N0ZR07_KALFE</name>
<evidence type="ECO:0000313" key="5">
    <source>
        <dbReference type="Proteomes" id="UP000594263"/>
    </source>
</evidence>
<dbReference type="PROSITE" id="PS51485">
    <property type="entry name" value="PHYTOCYANIN"/>
    <property type="match status" value="1"/>
</dbReference>
<dbReference type="Gramene" id="Kaladp0016s0153.1.v1.1">
    <property type="protein sequence ID" value="Kaladp0016s0153.1.v1.1"/>
    <property type="gene ID" value="Kaladp0016s0153.v1.1"/>
</dbReference>
<sequence length="206" mass="22074">MATDPSMAVNLASLLLLIFASTATAYTNHTVGDAKGWHFNATTNTSATDYSAWAANQTFSLGDYLIFKTTTNQTVIQTYNVTNYRHCSADDDESDGDTFEYEGGSNNFNEELTIEVPLTIEGANYYFSGAADGIQCQQGMAFNIKVGHGQGLPPYLNQPPPPPYVTPSPPPPESTEQPSPVENDVGMTSAANVRAALCALTVLLFA</sequence>
<feature type="compositionally biased region" description="Pro residues" evidence="1">
    <location>
        <begin position="156"/>
        <end position="173"/>
    </location>
</feature>
<evidence type="ECO:0000256" key="2">
    <source>
        <dbReference type="SAM" id="SignalP"/>
    </source>
</evidence>
<feature type="chain" id="PRO_5029685046" description="Phytocyanin domain-containing protein" evidence="2">
    <location>
        <begin position="26"/>
        <end position="206"/>
    </location>
</feature>
<evidence type="ECO:0000259" key="3">
    <source>
        <dbReference type="PROSITE" id="PS51485"/>
    </source>
</evidence>
<dbReference type="GO" id="GO:0009055">
    <property type="term" value="F:electron transfer activity"/>
    <property type="evidence" value="ECO:0007669"/>
    <property type="project" value="InterPro"/>
</dbReference>
<keyword evidence="2" id="KW-0732">Signal</keyword>
<dbReference type="GO" id="GO:0005886">
    <property type="term" value="C:plasma membrane"/>
    <property type="evidence" value="ECO:0007669"/>
    <property type="project" value="TreeGrafter"/>
</dbReference>
<accession>A0A7N0ZR07</accession>
<reference evidence="4" key="1">
    <citation type="submission" date="2021-01" db="UniProtKB">
        <authorList>
            <consortium name="EnsemblPlants"/>
        </authorList>
    </citation>
    <scope>IDENTIFICATION</scope>
</reference>
<feature type="domain" description="Phytocyanin" evidence="3">
    <location>
        <begin position="27"/>
        <end position="148"/>
    </location>
</feature>
<dbReference type="AlphaFoldDB" id="A0A7N0ZR07"/>
<dbReference type="FunFam" id="2.60.40.420:FF:000048">
    <property type="entry name" value="Early nodulin-like protein 18"/>
    <property type="match status" value="1"/>
</dbReference>
<dbReference type="EnsemblPlants" id="Kaladp0016s0153.1.v1.1">
    <property type="protein sequence ID" value="Kaladp0016s0153.1.v1.1"/>
    <property type="gene ID" value="Kaladp0016s0153.v1.1"/>
</dbReference>
<dbReference type="Gene3D" id="2.60.40.420">
    <property type="entry name" value="Cupredoxins - blue copper proteins"/>
    <property type="match status" value="1"/>
</dbReference>
<dbReference type="InterPro" id="IPR003245">
    <property type="entry name" value="Phytocyanin_dom"/>
</dbReference>
<feature type="signal peptide" evidence="2">
    <location>
        <begin position="1"/>
        <end position="25"/>
    </location>
</feature>
<feature type="region of interest" description="Disordered" evidence="1">
    <location>
        <begin position="152"/>
        <end position="185"/>
    </location>
</feature>
<evidence type="ECO:0000256" key="1">
    <source>
        <dbReference type="SAM" id="MobiDB-lite"/>
    </source>
</evidence>
<protein>
    <recommendedName>
        <fullName evidence="3">Phytocyanin domain-containing protein</fullName>
    </recommendedName>
</protein>